<proteinExistence type="predicted"/>
<name>A0A0K6G1W7_9AGAM</name>
<feature type="domain" description="Post-SET" evidence="5">
    <location>
        <begin position="121"/>
        <end position="137"/>
    </location>
</feature>
<dbReference type="InterPro" id="IPR003616">
    <property type="entry name" value="Post-SET_dom"/>
</dbReference>
<keyword evidence="2" id="KW-0808">Transferase</keyword>
<dbReference type="PANTHER" id="PTHR12350:SF19">
    <property type="entry name" value="SET DOMAIN-CONTAINING PROTEIN"/>
    <property type="match status" value="1"/>
</dbReference>
<gene>
    <name evidence="6" type="ORF">RSOLAG22IIIB_01010</name>
</gene>
<keyword evidence="7" id="KW-1185">Reference proteome</keyword>
<sequence>MSVNSELLQYPELVKVDLRPGAFNSGLLAAKSFKAGQIITRLTGTTRTKKSWSSVQSGVEPEDHIELNSVLVYVNHSCSPNTAFDLSSSNKAEWNFRALRDVQPGEELTFFYPSTEWDMDQGFSCRCQAKNCLGYIGGAKDLSRGQVLERGFINAYISRLLDRRDTQRI</sequence>
<dbReference type="PANTHER" id="PTHR12350">
    <property type="entry name" value="HISTONE-LYSINE N-METHYLTRANSFERASE-RELATED"/>
    <property type="match status" value="1"/>
</dbReference>
<dbReference type="PROSITE" id="PS50868">
    <property type="entry name" value="POST_SET"/>
    <property type="match status" value="1"/>
</dbReference>
<dbReference type="EMBL" id="CYGV01001289">
    <property type="protein sequence ID" value="CUA72343.1"/>
    <property type="molecule type" value="Genomic_DNA"/>
</dbReference>
<dbReference type="Pfam" id="PF00856">
    <property type="entry name" value="SET"/>
    <property type="match status" value="1"/>
</dbReference>
<evidence type="ECO:0000256" key="1">
    <source>
        <dbReference type="ARBA" id="ARBA00022603"/>
    </source>
</evidence>
<evidence type="ECO:0000259" key="5">
    <source>
        <dbReference type="PROSITE" id="PS50868"/>
    </source>
</evidence>
<accession>A0A0K6G1W7</accession>
<protein>
    <recommendedName>
        <fullName evidence="8">SET domain-containing protein</fullName>
    </recommendedName>
</protein>
<dbReference type="Gene3D" id="2.170.270.10">
    <property type="entry name" value="SET domain"/>
    <property type="match status" value="1"/>
</dbReference>
<organism evidence="6 7">
    <name type="scientific">Rhizoctonia solani</name>
    <dbReference type="NCBI Taxonomy" id="456999"/>
    <lineage>
        <taxon>Eukaryota</taxon>
        <taxon>Fungi</taxon>
        <taxon>Dikarya</taxon>
        <taxon>Basidiomycota</taxon>
        <taxon>Agaricomycotina</taxon>
        <taxon>Agaricomycetes</taxon>
        <taxon>Cantharellales</taxon>
        <taxon>Ceratobasidiaceae</taxon>
        <taxon>Rhizoctonia</taxon>
    </lineage>
</organism>
<dbReference type="InterPro" id="IPR053201">
    <property type="entry name" value="Flavunoidine_N-MTase"/>
</dbReference>
<dbReference type="PROSITE" id="PS50280">
    <property type="entry name" value="SET"/>
    <property type="match status" value="1"/>
</dbReference>
<dbReference type="GO" id="GO:0008168">
    <property type="term" value="F:methyltransferase activity"/>
    <property type="evidence" value="ECO:0007669"/>
    <property type="project" value="UniProtKB-KW"/>
</dbReference>
<keyword evidence="3" id="KW-0949">S-adenosyl-L-methionine</keyword>
<evidence type="ECO:0000313" key="7">
    <source>
        <dbReference type="Proteomes" id="UP000044841"/>
    </source>
</evidence>
<keyword evidence="1" id="KW-0489">Methyltransferase</keyword>
<dbReference type="SUPFAM" id="SSF82199">
    <property type="entry name" value="SET domain"/>
    <property type="match status" value="1"/>
</dbReference>
<reference evidence="6 7" key="1">
    <citation type="submission" date="2015-07" db="EMBL/GenBank/DDBJ databases">
        <authorList>
            <person name="Noorani M."/>
        </authorList>
    </citation>
    <scope>NUCLEOTIDE SEQUENCE [LARGE SCALE GENOMIC DNA]</scope>
    <source>
        <strain evidence="6">BBA 69670</strain>
    </source>
</reference>
<feature type="domain" description="SET" evidence="4">
    <location>
        <begin position="3"/>
        <end position="113"/>
    </location>
</feature>
<evidence type="ECO:0000259" key="4">
    <source>
        <dbReference type="PROSITE" id="PS50280"/>
    </source>
</evidence>
<dbReference type="InterPro" id="IPR046341">
    <property type="entry name" value="SET_dom_sf"/>
</dbReference>
<evidence type="ECO:0000256" key="2">
    <source>
        <dbReference type="ARBA" id="ARBA00022679"/>
    </source>
</evidence>
<evidence type="ECO:0008006" key="8">
    <source>
        <dbReference type="Google" id="ProtNLM"/>
    </source>
</evidence>
<evidence type="ECO:0000313" key="6">
    <source>
        <dbReference type="EMBL" id="CUA72343.1"/>
    </source>
</evidence>
<dbReference type="GO" id="GO:0032259">
    <property type="term" value="P:methylation"/>
    <property type="evidence" value="ECO:0007669"/>
    <property type="project" value="UniProtKB-KW"/>
</dbReference>
<dbReference type="SMART" id="SM00317">
    <property type="entry name" value="SET"/>
    <property type="match status" value="1"/>
</dbReference>
<dbReference type="AlphaFoldDB" id="A0A0K6G1W7"/>
<dbReference type="Proteomes" id="UP000044841">
    <property type="component" value="Unassembled WGS sequence"/>
</dbReference>
<dbReference type="InterPro" id="IPR001214">
    <property type="entry name" value="SET_dom"/>
</dbReference>
<evidence type="ECO:0000256" key="3">
    <source>
        <dbReference type="ARBA" id="ARBA00022691"/>
    </source>
</evidence>